<dbReference type="FunFam" id="1.20.5.490:FF:000001">
    <property type="entry name" value="Envelope glycoprotein gp160"/>
    <property type="match status" value="1"/>
</dbReference>
<evidence type="ECO:0000256" key="14">
    <source>
        <dbReference type="ARBA" id="ARBA00022692"/>
    </source>
</evidence>
<evidence type="ECO:0000256" key="27">
    <source>
        <dbReference type="ARBA" id="ARBA00023157"/>
    </source>
</evidence>
<keyword evidence="24 33" id="KW-0175">Coiled coil</keyword>
<keyword evidence="14 33" id="KW-0812">Transmembrane</keyword>
<keyword evidence="19 33" id="KW-1043">Host membrane</keyword>
<comment type="domain">
    <text evidence="33">The membrane proximal external region (MPER) present in gp41 is a tryptophan-rich region recognized by the antibodies 2F5, Z13, and 4E10. MPER seems to play a role in fusion.</text>
</comment>
<evidence type="ECO:0000256" key="13">
    <source>
        <dbReference type="ARBA" id="ARBA00022685"/>
    </source>
</evidence>
<dbReference type="GO" id="GO:0019031">
    <property type="term" value="C:viral envelope"/>
    <property type="evidence" value="ECO:0007669"/>
    <property type="project" value="UniProtKB-KW"/>
</dbReference>
<keyword evidence="13 33" id="KW-0165">Cleavage on pair of basic residues</keyword>
<dbReference type="SUPFAM" id="SSF56502">
    <property type="entry name" value="gp120 core"/>
    <property type="match status" value="2"/>
</dbReference>
<comment type="function">
    <text evidence="33">Surface protein gp120: Attaches the virus to the host lymphoid cell by binding to the primary receptor CD4. This interaction induces a structural rearrangement creating a high affinity binding site for a chemokine coreceptor like CXCR4 and/or CCR5. Acts as a ligand for CD209/DC-SIGN and CLEC4M/DC-SIGNR, which are respectively found on dendritic cells (DCs), and on endothelial cells of liver sinusoids and lymph node sinuses. These interactions allow capture of viral particles at mucosal surfaces by these cells and subsequent transmission to permissive cells. HIV subverts the migration properties of dendritic cells to gain access to CD4+ T-cells in lymph nodes. Virus transmission to permissive T-cells occurs either in trans (without DCs infection, through viral capture and transmission), or in cis (following DCs productive infection, through the usual CD4-gp120 interaction), thereby inducing a robust infection. In trans infection, bound virions remain infectious over days and it is proposed that they are not degraded, but protected in non-lysosomal acidic organelles within the DCs close to the cell membrane thus contributing to the viral infectious potential during DCs' migration from the periphery to the lymphoid tissues. On arrival at lymphoid tissues, intact virions recycle back to DCs' cell surface allowing virus transmission to CD4+ T-cells.</text>
</comment>
<evidence type="ECO:0000256" key="20">
    <source>
        <dbReference type="ARBA" id="ARBA00022879"/>
    </source>
</evidence>
<comment type="subunit">
    <text evidence="32">The mature envelope protein (Env) consists of a homotrimer of non-covalently associated gp120-gp41 heterodimers. The resulting complex protrudes from the virus surface as a spike. There seems to be as few as 10 spikes on the average virion. Interacts with host CD4, CCR5 and CXCR4. Gp120 also interacts with the C-type lectins CD209/DC-SIGN and CLEC4M/DC-SIGNR (collectively referred to as DC-SIGN(R)). Gp120 and gp41 interact with GalCer. Gp120 interacts with host ITGA4/ITGB7 complex; on CD4+ T-cells, this interaction results in rapid activation of integrin ITGAL/LFA-1, which facilitates efficient cell-to-cell spreading of HIV-1. Gp120 interacts with cell-associated heparan sulfate; this interaction increases virus infectivity on permissive cells and may be involved in infection of CD4- cells.</text>
</comment>
<feature type="transmembrane region" description="Helical" evidence="34">
    <location>
        <begin position="12"/>
        <end position="35"/>
    </location>
</feature>
<comment type="function">
    <text evidence="33">Transmembrane protein gp41: Acts as a class I viral fusion protein. Under the current model, the protein has at least 3 conformational states: pre-fusion native state, pre-hairpin intermediate state, and post-fusion hairpin state. During fusion of viral and target intracellular membranes, the coiled coil regions (heptad repeats) assume a trimer-of-hairpins structure, positioning the fusion peptide in close proximity to the C-terminal region of the ectodomain. The formation of this structure appears to drive apposition and subsequent fusion of viral and target cell membranes. Complete fusion occurs in host cell endosomes and is dynamin-dependent, however some lipid transfer might occur at the plasma membrane. The virus undergoes clathrin-dependent internalization long before endosomal fusion, thus minimizing the surface exposure of conserved viral epitopes during fusion and reducing the efficacy of inhibitors targeting these epitopes. Membranes fusion leads to delivery of the nucleocapsid into the cytoplasm.</text>
</comment>
<dbReference type="InterPro" id="IPR036377">
    <property type="entry name" value="Gp120_core_sf"/>
</dbReference>
<dbReference type="HAMAP" id="MF_04083">
    <property type="entry name" value="HIV_ENV"/>
    <property type="match status" value="1"/>
</dbReference>
<evidence type="ECO:0000256" key="26">
    <source>
        <dbReference type="ARBA" id="ARBA00023139"/>
    </source>
</evidence>
<evidence type="ECO:0000256" key="31">
    <source>
        <dbReference type="ARBA" id="ARBA00023296"/>
    </source>
</evidence>
<dbReference type="InterPro" id="IPR000328">
    <property type="entry name" value="GP41-like"/>
</dbReference>
<dbReference type="GO" id="GO:1903911">
    <property type="term" value="P:positive regulation of receptor clustering"/>
    <property type="evidence" value="ECO:0007669"/>
    <property type="project" value="UniProtKB-UniRule"/>
</dbReference>
<evidence type="ECO:0000256" key="11">
    <source>
        <dbReference type="ARBA" id="ARBA00022581"/>
    </source>
</evidence>
<evidence type="ECO:0000256" key="33">
    <source>
        <dbReference type="HAMAP-Rule" id="MF_04083"/>
    </source>
</evidence>
<feature type="region of interest" description="MPER; binding to GalCer" evidence="33">
    <location>
        <begin position="656"/>
        <end position="677"/>
    </location>
</feature>
<evidence type="ECO:0000256" key="32">
    <source>
        <dbReference type="ARBA" id="ARBA00062028"/>
    </source>
</evidence>
<evidence type="ECO:0000256" key="25">
    <source>
        <dbReference type="ARBA" id="ARBA00023136"/>
    </source>
</evidence>
<dbReference type="InterPro" id="IPR000777">
    <property type="entry name" value="HIV1_Gp120"/>
</dbReference>
<keyword evidence="31 33" id="KW-1160">Virus entry into host cell</keyword>
<dbReference type="Gene3D" id="2.170.40.20">
    <property type="entry name" value="Human immunodeficiency virus 1, Gp160, envelope glycoprotein"/>
    <property type="match status" value="2"/>
</dbReference>
<dbReference type="GO" id="GO:0016020">
    <property type="term" value="C:membrane"/>
    <property type="evidence" value="ECO:0007669"/>
    <property type="project" value="UniProtKB-UniRule"/>
</dbReference>
<evidence type="ECO:0000256" key="18">
    <source>
        <dbReference type="ARBA" id="ARBA00022844"/>
    </source>
</evidence>
<evidence type="ECO:0000256" key="35">
    <source>
        <dbReference type="SAM" id="MobiDB-lite"/>
    </source>
</evidence>
<organismHost>
    <name type="scientific">Homo sapiens</name>
    <name type="common">Human</name>
    <dbReference type="NCBI Taxonomy" id="9606"/>
</organismHost>
<feature type="disulfide bond" evidence="33">
    <location>
        <begin position="215"/>
        <end position="244"/>
    </location>
</feature>
<feature type="site" description="Cleavage; by host furin" evidence="33">
    <location>
        <begin position="505"/>
        <end position="506"/>
    </location>
</feature>
<evidence type="ECO:0000256" key="19">
    <source>
        <dbReference type="ARBA" id="ARBA00022870"/>
    </source>
</evidence>
<keyword evidence="16 33" id="KW-0732">Signal</keyword>
<feature type="lipid moiety-binding region" description="S-palmitoyl cysteine; by host" evidence="33">
    <location>
        <position position="831"/>
    </location>
</feature>
<feature type="chain" id="PRO_5023323635" description="Envelope glycoprotein gp160" evidence="33">
    <location>
        <begin position="32"/>
        <end position="850"/>
    </location>
</feature>
<evidence type="ECO:0000256" key="12">
    <source>
        <dbReference type="ARBA" id="ARBA00022595"/>
    </source>
</evidence>
<comment type="caution">
    <text evidence="33 34">Lacks conserved residue(s) required for the propagation of feature annotation.</text>
</comment>
<keyword evidence="17 33" id="KW-1161">Viral attachment to host cell</keyword>
<evidence type="ECO:0000256" key="5">
    <source>
        <dbReference type="ARBA" id="ARBA00004578"/>
    </source>
</evidence>
<keyword evidence="7 33" id="KW-1168">Fusion of virus membrane with host membrane</keyword>
<comment type="PTM">
    <text evidence="33">Palmitoylation of the transmembrane protein and of Env polyprotein (prior to its proteolytic cleavage) is essential for their association with host cell membrane lipid rafts. Palmitoylation is therefore required for envelope trafficking to classical lipid rafts, but not for viral replication.</text>
</comment>
<comment type="domain">
    <text evidence="33">Some of the most genetically diverse regions of the viral genome are present in Env. They are called variable regions 1 through 5 (V1 through V5). Coreceptor usage of gp120 is determined mainly by the primary structure of the third variable region (V3) in the outer domain of gp120. The sequence of V3 determines which coreceptor, CCR5 and/or CXCR4 (corresponding to R5/macrophage, X4/T cell and R5X4/T cell and macrophage tropism), is used to trigger the fusion potential of the Env complex, and hence which cells the virus can infect. Binding to CCR5 involves a region adjacent in addition to V3.</text>
</comment>
<comment type="PTM">
    <text evidence="33">Specific enzymatic cleavages in vivo yield mature proteins. Envelope glycoproteins are synthesized as a inactive precursor that is heavily N-glycosylated and processed likely by host cell furin in the Golgi to yield the mature SU and TM proteins. The cleavage site between SU and TM requires the minimal sequence [KR]-X-[KR]-R. About 2 of the 9 disulfide bonds of gp41 are reduced by P4HB/PDI, following binding to CD4 receptor.</text>
</comment>
<evidence type="ECO:0000256" key="21">
    <source>
        <dbReference type="ARBA" id="ARBA00022890"/>
    </source>
</evidence>
<evidence type="ECO:0000259" key="37">
    <source>
        <dbReference type="Pfam" id="PF00517"/>
    </source>
</evidence>
<evidence type="ECO:0000256" key="30">
    <source>
        <dbReference type="ARBA" id="ARBA00023288"/>
    </source>
</evidence>
<sequence length="850" mass="96727">MRVKEIRKNYQHLWRGGILLLGILMICSAADNLWVTVYYGVPVWREATTTLFCASDAKAYDTEAHNVWATHACVPTDPNPQEVELENVTENFNMWENNMVEQMHEDIISLWDQSLKPCVKLTPLCVTLACTDANLNQTIDNSSLKMEEGEVKNCSFNITTEIRDKIRKEYALFYKLDVVPINENKTRYRLTSCNTSVITQACPKVSFEPIPIHYCAPAGFAILKCNDKQFIGTGPCTNVSTVQCTHGIRPVVSTQLLLNGSLAEEEVVIRSVNFSDNAKTIIVQLNKSVEITCTRPNNNTRKSIPMGPGKAFYARGDITGDIRKAYCEINGTEWHNTLKLVVEKLREQYNKTIVFNRSSGGDPEIVMYSFNCGGEFFYCNSTKLFNSTWPWNDTKGSHDTQENSSTLVLPCKIKQIINMWQGVGKAMYAPPIEGKIRCSSNITGLLLTRDGGYESNETDEIFRPGGGDMRDNWRSELYKYKVVKIEPLGVAPTKAKRRVVQREKRAFGLGAVFLGFLGAAGSTMGAASITLTVQARQLLSGIVQQQNNLLRAIEAQQHLLQLTVWGIKQLQARVLAVERYLKDQQLLGIWGCSGKLICTTTVPWNTSWSNKSLEQIWDNMTWMEWEREIDNYTGLIYQLIEESQNQQEKNEQELLALDKWASLWNWFDITNWLWYIKIFIMIVGGLIGLRIVFTVLSIVNRVRQGYSPLSFQTHLPAQRGPDRPEGIGEEGGERDRDRSGPLVDGFLALIWIDIRSLCLFLYHRLRDLLLIVTRIVELLGRRGREIPKYWWNLLQYWSQELKNSAVSLLNATAIAVAEGTDRVIEVVQRACRAILHIPRRIRQGLERAWL</sequence>
<dbReference type="FunFam" id="2.170.40.20:FF:000001">
    <property type="entry name" value="Envelope glycoprotein gp160"/>
    <property type="match status" value="1"/>
</dbReference>
<keyword evidence="29 33" id="KW-0899">Viral immunoevasion</keyword>
<feature type="domain" description="Retroviral envelope protein GP41-like" evidence="37">
    <location>
        <begin position="524"/>
        <end position="713"/>
    </location>
</feature>
<keyword evidence="10 33" id="KW-1165">Clathrin-mediated endocytosis of virus by host</keyword>
<feature type="region of interest" description="Disordered" evidence="35">
    <location>
        <begin position="713"/>
        <end position="737"/>
    </location>
</feature>
<feature type="disulfide bond" evidence="33">
    <location>
        <begin position="53"/>
        <end position="73"/>
    </location>
</feature>
<keyword evidence="26 33" id="KW-0564">Palmitate</keyword>
<keyword evidence="25 33" id="KW-0472">Membrane</keyword>
<evidence type="ECO:0000256" key="10">
    <source>
        <dbReference type="ARBA" id="ARBA00022570"/>
    </source>
</evidence>
<comment type="subcellular location">
    <subcellularLocation>
        <location evidence="3">Host cell membrane</location>
        <topology evidence="3">Peripheral membrane protein</topology>
    </subcellularLocation>
    <subcellularLocation>
        <location evidence="1">Host cell membrane</location>
        <topology evidence="1">Single-pass type I membrane protein</topology>
    </subcellularLocation>
    <subcellularLocation>
        <location evidence="2">Host endosome membrane</location>
        <topology evidence="2">Peripheral membrane protein</topology>
    </subcellularLocation>
    <subcellularLocation>
        <location evidence="5">Host endosome membrane</location>
        <topology evidence="5">Single-pass type I membrane protein</topology>
    </subcellularLocation>
    <subcellularLocation>
        <location evidence="6">Virion membrane</location>
        <topology evidence="6">Peripheral membrane protein</topology>
    </subcellularLocation>
    <subcellularLocation>
        <location evidence="4">Virion membrane</location>
        <topology evidence="4">Single-pass type I membrane protein</topology>
    </subcellularLocation>
</comment>
<evidence type="ECO:0000313" key="38">
    <source>
        <dbReference type="EMBL" id="AEO23800.1"/>
    </source>
</evidence>
<feature type="lipid moiety-binding region" description="S-palmitoyl cysteine; by host" evidence="33">
    <location>
        <position position="758"/>
    </location>
</feature>
<dbReference type="GO" id="GO:0005198">
    <property type="term" value="F:structural molecule activity"/>
    <property type="evidence" value="ECO:0007669"/>
    <property type="project" value="UniProtKB-UniRule"/>
</dbReference>
<dbReference type="FunFam" id="2.170.40.20:FF:000003">
    <property type="entry name" value="Envelope glycoprotein gp160"/>
    <property type="match status" value="1"/>
</dbReference>
<evidence type="ECO:0000256" key="7">
    <source>
        <dbReference type="ARBA" id="ARBA00022506"/>
    </source>
</evidence>
<dbReference type="GO" id="GO:0020002">
    <property type="term" value="C:host cell plasma membrane"/>
    <property type="evidence" value="ECO:0007669"/>
    <property type="project" value="UniProtKB-SubCell"/>
</dbReference>
<organism evidence="38">
    <name type="scientific">Human immunodeficiency virus type 1</name>
    <name type="common">HIV-1</name>
    <dbReference type="NCBI Taxonomy" id="11676"/>
    <lineage>
        <taxon>Viruses</taxon>
        <taxon>Riboviria</taxon>
        <taxon>Pararnavirae</taxon>
        <taxon>Artverviricota</taxon>
        <taxon>Revtraviricetes</taxon>
        <taxon>Ortervirales</taxon>
        <taxon>Retroviridae</taxon>
        <taxon>Orthoretrovirinae</taxon>
        <taxon>Lentivirus</taxon>
        <taxon>Lentivirus humimdef1</taxon>
    </lineage>
</organism>
<evidence type="ECO:0000259" key="36">
    <source>
        <dbReference type="Pfam" id="PF00516"/>
    </source>
</evidence>
<feature type="domain" description="Human immunodeficiency virus 1 envelope glycoprotein Gp120" evidence="36">
    <location>
        <begin position="33"/>
        <end position="505"/>
    </location>
</feature>
<evidence type="ECO:0000256" key="23">
    <source>
        <dbReference type="ARBA" id="ARBA00023046"/>
    </source>
</evidence>
<dbReference type="GO" id="GO:0044175">
    <property type="term" value="C:host cell endosome membrane"/>
    <property type="evidence" value="ECO:0007669"/>
    <property type="project" value="UniProtKB-SubCell"/>
</dbReference>
<comment type="similarity">
    <text evidence="33">Belongs to the HIV-1 env protein family.</text>
</comment>
<dbReference type="GO" id="GO:0055036">
    <property type="term" value="C:virion membrane"/>
    <property type="evidence" value="ECO:0007669"/>
    <property type="project" value="UniProtKB-SubCell"/>
</dbReference>
<feature type="region of interest" description="V2" evidence="33">
    <location>
        <begin position="154"/>
        <end position="193"/>
    </location>
</feature>
<keyword evidence="8 33" id="KW-1170">Fusion of virus membrane with host endosomal membrane</keyword>
<keyword evidence="11 33" id="KW-0945">Host-virus interaction</keyword>
<dbReference type="Gene3D" id="1.10.287.210">
    <property type="match status" value="1"/>
</dbReference>
<gene>
    <name evidence="33 38" type="primary">env</name>
</gene>
<comment type="miscellaneous">
    <text evidence="33">Inhibitors targeting HIV-1 viral envelope proteins are used as antiretroviral drugs. Attachment of virions to the cell surface via non-specific interactions and CD4 binding can be blocked by inhibitors that include cyanovirin-N, cyclotriazadisulfonamide analogs, PRO 2000, TNX 355 and PRO 542. In addition, BMS 806 can block CD4-induced conformational changes. Env interactions with the coreceptor molecules can be targeted by CCR5 antagonists including SCH-D, maraviroc (UK 427857) and aplaviroc (GW 873140), and the CXCR4 antagonist AMD 070. Fusion of viral and cellular membranes can be inhibited by peptides such as enfuvirtide and tifuvirtide (T 1249). Resistance to inhibitors associated with mutations in Env are observed. Most of the time, single mutations confer only a modest reduction in drug susceptibility. Combination of several mutations is usually required to develop a high-level drug resistance.</text>
</comment>
<dbReference type="FunFam" id="1.10.287.210:FF:000001">
    <property type="entry name" value="Envelope glycoprotein gp160"/>
    <property type="match status" value="1"/>
</dbReference>
<dbReference type="GO" id="GO:0019062">
    <property type="term" value="P:virion attachment to host cell"/>
    <property type="evidence" value="ECO:0007669"/>
    <property type="project" value="UniProtKB-UniRule"/>
</dbReference>
<feature type="topological domain" description="Cytoplasmic" evidence="33">
    <location>
        <begin position="700"/>
        <end position="850"/>
    </location>
</feature>
<protein>
    <recommendedName>
        <fullName evidence="33">Envelope glycoprotein gp160</fullName>
    </recommendedName>
    <alternativeName>
        <fullName evidence="33">Env polyprotein</fullName>
    </alternativeName>
    <component>
        <recommendedName>
            <fullName evidence="33">Surface protein gp120</fullName>
            <shortName evidence="33">SU</shortName>
        </recommendedName>
        <alternativeName>
            <fullName evidence="33">Glycoprotein 120</fullName>
            <shortName evidence="33">gp120</shortName>
        </alternativeName>
    </component>
    <component>
        <recommendedName>
            <fullName evidence="33">Transmembrane protein gp41</fullName>
            <shortName evidence="33">TM</shortName>
        </recommendedName>
        <alternativeName>
            <fullName evidence="33">Glycoprotein 41</fullName>
            <shortName evidence="33">gp41</shortName>
        </alternativeName>
    </component>
</protein>
<evidence type="ECO:0000256" key="15">
    <source>
        <dbReference type="ARBA" id="ARBA00022703"/>
    </source>
</evidence>
<evidence type="ECO:0000256" key="3">
    <source>
        <dbReference type="ARBA" id="ARBA00004505"/>
    </source>
</evidence>
<evidence type="ECO:0000256" key="8">
    <source>
        <dbReference type="ARBA" id="ARBA00022510"/>
    </source>
</evidence>
<reference evidence="38" key="1">
    <citation type="submission" date="2010-08" db="EMBL/GenBank/DDBJ databases">
        <title>Transmission Signature Patterns in Human Immunodeficiency Virus Type-1 B clade Envelope Proteins.</title>
        <authorList>
            <person name="Gnanakaran G."/>
            <person name="Keele B.F."/>
            <person name="Li H."/>
            <person name="Gao F."/>
            <person name="Swanstrom R."/>
            <person name="Cohen M."/>
            <person name="Daniels M."/>
            <person name="Hraber P."/>
            <person name="Gaschen B."/>
            <person name="Ashmal M."/>
            <person name="Letvin N.L."/>
            <person name="Haynes B.F."/>
            <person name="Hahn B.H."/>
            <person name="Shaw G.M."/>
            <person name="Bhattacharya T."/>
            <person name="Korber B."/>
        </authorList>
    </citation>
    <scope>NUCLEOTIDE SEQUENCE</scope>
    <source>
        <strain evidence="38">Z93_p24</strain>
    </source>
</reference>
<evidence type="ECO:0000256" key="29">
    <source>
        <dbReference type="ARBA" id="ARBA00023280"/>
    </source>
</evidence>
<keyword evidence="21 33" id="KW-1164">Virus endocytosis by host</keyword>
<comment type="domain">
    <text evidence="33 34">The 17 amino acids long immunosuppressive region is present in many retroviral envelope proteins. Synthetic peptides derived from this relatively conserved sequence inhibit immune function in vitro and in vivo.</text>
</comment>
<evidence type="ECO:0000256" key="22">
    <source>
        <dbReference type="ARBA" id="ARBA00022989"/>
    </source>
</evidence>
<dbReference type="GO" id="GO:0019082">
    <property type="term" value="P:viral protein processing"/>
    <property type="evidence" value="ECO:0007669"/>
    <property type="project" value="UniProtKB-UniRule"/>
</dbReference>
<dbReference type="GO" id="GO:0075512">
    <property type="term" value="P:clathrin-dependent endocytosis of virus by host cell"/>
    <property type="evidence" value="ECO:0007669"/>
    <property type="project" value="UniProtKB-UniRule"/>
</dbReference>
<keyword evidence="22 33" id="KW-1133">Transmembrane helix</keyword>
<evidence type="ECO:0000256" key="1">
    <source>
        <dbReference type="ARBA" id="ARBA00004402"/>
    </source>
</evidence>
<evidence type="ECO:0000256" key="9">
    <source>
        <dbReference type="ARBA" id="ARBA00022511"/>
    </source>
</evidence>
<keyword evidence="18 33" id="KW-0946">Virion</keyword>
<feature type="transmembrane region" description="Helical" evidence="34">
    <location>
        <begin position="506"/>
        <end position="531"/>
    </location>
</feature>
<dbReference type="GO" id="GO:0052031">
    <property type="term" value="P:symbiont-mediated perturbation of host defense response"/>
    <property type="evidence" value="ECO:0007669"/>
    <property type="project" value="UniProtKB-UniRule"/>
</dbReference>
<dbReference type="InterPro" id="IPR037527">
    <property type="entry name" value="Gp160"/>
</dbReference>
<comment type="domain">
    <text evidence="33">The YXXL motif is involved in determining the exact site of viral release at the surface of infected mononuclear cells and promotes endocytosis. YXXL and di-leucine endocytosis motifs interact directly or indirectly with the clathrin adapter complexes, opperate independently, and their activities are not additive.</text>
</comment>
<comment type="subunit">
    <text evidence="33">The mature envelope protein (Env) consists of a homotrimer of non-covalently associated gp120-gp41 heterodimers. The resulting complex protrudes from the virus surface as a spike. There seems to be as few as 10 spikes on the average virion. Surface protein gp120 interacts with host CD4, CCR5 and CXCR4. Gp120 also interacts with the C-type lectins CD209/DC-SIGN and CLEC4M/DC-SIGNR (collectively referred to as DC-SIGN(R)). Gp120 and gp41 interact with GalCer. Gp120 interacts with host ITGA4/ITGB7 complex; on CD4+ T-cells, this interaction results in rapid activation of integrin ITGAL/LFA-1, which facilitates efficient cell-to-cell spreading of HIV-1. Gp120 interacts with cell-associated heparan sulfate; this interaction increases virus infectivity on permissive cells and may be involved in infection of CD4- cells.</text>
</comment>
<dbReference type="Gene3D" id="1.20.5.490">
    <property type="entry name" value="Single helix bin"/>
    <property type="match status" value="1"/>
</dbReference>
<comment type="subcellular location">
    <molecule>Transmembrane protein gp41</molecule>
    <subcellularLocation>
        <location evidence="33">Virion membrane</location>
        <topology evidence="33">Single-pass type I membrane protein</topology>
    </subcellularLocation>
    <subcellularLocation>
        <location evidence="33">Host cell membrane</location>
        <topology evidence="33">Single-pass type I membrane protein</topology>
    </subcellularLocation>
    <subcellularLocation>
        <location evidence="33">Host endosome membrane</location>
        <topology evidence="33">Single-pass type I membrane protein</topology>
    </subcellularLocation>
    <text evidence="33">It is probably concentrated at the site of budding and incorporated into the virions possibly by contacts between the cytoplasmic tail of Env and the N-terminus of Gag.</text>
</comment>
<feature type="chain" id="PRO_5023323634" description="Transmembrane protein gp41" evidence="33">
    <location>
        <begin position="506"/>
        <end position="850"/>
    </location>
</feature>
<evidence type="ECO:0000256" key="34">
    <source>
        <dbReference type="RuleBase" id="RU363095"/>
    </source>
</evidence>
<dbReference type="SUPFAM" id="SSF58069">
    <property type="entry name" value="Virus ectodomain"/>
    <property type="match status" value="1"/>
</dbReference>
<evidence type="ECO:0000256" key="16">
    <source>
        <dbReference type="ARBA" id="ARBA00022729"/>
    </source>
</evidence>
<evidence type="ECO:0000256" key="17">
    <source>
        <dbReference type="ARBA" id="ARBA00022804"/>
    </source>
</evidence>
<feature type="disulfide bond" evidence="33">
    <location>
        <begin position="592"/>
        <end position="598"/>
    </location>
</feature>
<name>G3DPG3_HV1</name>
<dbReference type="GO" id="GO:1903908">
    <property type="term" value="P:positive regulation of plasma membrane raft polarization"/>
    <property type="evidence" value="ECO:0007669"/>
    <property type="project" value="UniProtKB-UniRule"/>
</dbReference>
<feature type="transmembrane region" description="Helical" evidence="34">
    <location>
        <begin position="672"/>
        <end position="699"/>
    </location>
</feature>
<keyword evidence="20 33" id="KW-0261">Viral envelope protein</keyword>
<feature type="region of interest" description="Immunosuppression" evidence="33">
    <location>
        <begin position="568"/>
        <end position="586"/>
    </location>
</feature>
<evidence type="ECO:0000256" key="28">
    <source>
        <dbReference type="ARBA" id="ARBA00023180"/>
    </source>
</evidence>
<keyword evidence="9 33" id="KW-1032">Host cell membrane</keyword>
<keyword evidence="23 33" id="KW-1039">Host endosome</keyword>
<proteinExistence type="inferred from homology"/>
<comment type="PTM">
    <text evidence="33">Highly glycosylated by host. The high number of glycan on the protein is reffered to as 'glycan shield' because it contributes to hide protein sequence from adaptive immune system.</text>
</comment>
<evidence type="ECO:0000256" key="6">
    <source>
        <dbReference type="ARBA" id="ARBA00004650"/>
    </source>
</evidence>
<dbReference type="GO" id="GO:0039654">
    <property type="term" value="P:fusion of virus membrane with host endosome membrane"/>
    <property type="evidence" value="ECO:0007669"/>
    <property type="project" value="UniProtKB-UniRule"/>
</dbReference>
<evidence type="ECO:0000256" key="4">
    <source>
        <dbReference type="ARBA" id="ARBA00004563"/>
    </source>
</evidence>
<keyword evidence="30 33" id="KW-0449">Lipoprotein</keyword>
<evidence type="ECO:0000256" key="2">
    <source>
        <dbReference type="ARBA" id="ARBA00004433"/>
    </source>
</evidence>
<feature type="disulfide bond" evidence="33">
    <location>
        <begin position="225"/>
        <end position="236"/>
    </location>
</feature>
<accession>G3DPG3</accession>
<feature type="compositionally biased region" description="Basic and acidic residues" evidence="35">
    <location>
        <begin position="720"/>
        <end position="737"/>
    </location>
</feature>
<dbReference type="Pfam" id="PF00516">
    <property type="entry name" value="GP120"/>
    <property type="match status" value="1"/>
</dbReference>
<dbReference type="CDD" id="cd09909">
    <property type="entry name" value="HIV-1-like_HR1-HR2"/>
    <property type="match status" value="1"/>
</dbReference>
<feature type="coiled-coil region" evidence="33">
    <location>
        <begin position="627"/>
        <end position="661"/>
    </location>
</feature>
<comment type="subcellular location">
    <molecule>Surface protein gp120</molecule>
    <subcellularLocation>
        <location evidence="33">Virion membrane</location>
        <topology evidence="33">Peripheral membrane protein</topology>
    </subcellularLocation>
    <subcellularLocation>
        <location evidence="33">Host cell membrane</location>
        <topology evidence="33">Peripheral membrane protein</topology>
    </subcellularLocation>
    <subcellularLocation>
        <location evidence="33">Host endosome membrane</location>
        <topology evidence="33">Single-pass type I membrane protein</topology>
    </subcellularLocation>
    <text evidence="33">The surface protein is not anchored to the viral envelope, but associates with the extravirion surface through its binding to TM. It is probably concentrated at the site of budding and incorporated into the virions possibly by contacts between the cytoplasmic tail of Env and the N-terminus of Gag.</text>
</comment>
<comment type="domain">
    <text evidence="33">The CD4-binding region is targeted by the antibody b12.</text>
</comment>
<comment type="function">
    <text evidence="33">Envelope glycoprotein gp160: Oligomerizes in the host endoplasmic reticulum into predominantly trimers. In a second time, gp160 transits in the host Golgi, where glycosylation is completed. The precursor is then proteolytically cleaved in the trans-Golgi and thereby activated by cellular furin or furin-like proteases to produce gp120 and gp41.</text>
</comment>
<dbReference type="GO" id="GO:0019064">
    <property type="term" value="P:fusion of virus membrane with host plasma membrane"/>
    <property type="evidence" value="ECO:0007669"/>
    <property type="project" value="UniProtKB-UniRule"/>
</dbReference>
<dbReference type="EMBL" id="HQ218011">
    <property type="protein sequence ID" value="AEO23800.1"/>
    <property type="molecule type" value="Genomic_RNA"/>
</dbReference>
<keyword evidence="27 33" id="KW-1015">Disulfide bond</keyword>
<dbReference type="Pfam" id="PF00517">
    <property type="entry name" value="GP41"/>
    <property type="match status" value="1"/>
</dbReference>
<keyword evidence="12 33" id="KW-1162">Viral penetration into host cytoplasm</keyword>
<keyword evidence="28 33" id="KW-0325">Glycoprotein</keyword>
<feature type="short sequence motif" description="YXXL motif; contains endocytosis signal" evidence="33">
    <location>
        <begin position="706"/>
        <end position="709"/>
    </location>
</feature>
<evidence type="ECO:0000256" key="24">
    <source>
        <dbReference type="ARBA" id="ARBA00023054"/>
    </source>
</evidence>
<keyword evidence="15 33" id="KW-0053">Apoptosis</keyword>
<feature type="region of interest" description="CD4-binding loop" evidence="33">
    <location>
        <begin position="358"/>
        <end position="368"/>
    </location>
</feature>
<comment type="miscellaneous">
    <text evidence="33">HIV-1 lineages are divided in three main groups, M (for Major), O (for Outlier), and N (for New, or Non-M, Non-O). The vast majority of strains found worldwide belong to the group M. Group O seems to be endemic to and largely confined to Cameroon and neighboring countries in West Central Africa, where these viruses represent a small minority of HIV-1 strains. The group N is represented by a limited number of isolates from Cameroonian persons. The group M is further subdivided in 9 clades or subtypes (A to D, F to H, J and K).</text>
</comment>
<feature type="region of interest" description="Fusion peptide" evidence="33">
    <location>
        <begin position="506"/>
        <end position="526"/>
    </location>
</feature>